<comment type="similarity">
    <text evidence="1">Belongs to the orthohepadnavirus protein X family.</text>
</comment>
<accession>A0A0X9R3V3</accession>
<keyword evidence="1" id="KW-0945">Host-virus interaction</keyword>
<sequence length="60" mass="6878">KRTLGLSAMSTTQIGTYFKDCVFTKWEELGELRRKVFVVLGCCRHKVVCAPYHCNFFTSA</sequence>
<dbReference type="EMBL" id="KT724776">
    <property type="protein sequence ID" value="AMA02041.1"/>
    <property type="molecule type" value="Genomic_DNA"/>
</dbReference>
<protein>
    <recommendedName>
        <fullName evidence="1">Protein X</fullName>
    </recommendedName>
    <alternativeName>
        <fullName evidence="1">HBx</fullName>
    </alternativeName>
    <alternativeName>
        <fullName evidence="1">Peptide X</fullName>
    </alternativeName>
    <alternativeName>
        <fullName evidence="1">pX</fullName>
    </alternativeName>
</protein>
<comment type="subunit">
    <text evidence="1">May form homodimer.</text>
</comment>
<feature type="non-terminal residue" evidence="2">
    <location>
        <position position="1"/>
    </location>
</feature>
<comment type="subcellular location">
    <subcellularLocation>
        <location evidence="1">Host cytoplasm</location>
    </subcellularLocation>
    <subcellularLocation>
        <location evidence="1">Host nucleus</location>
    </subcellularLocation>
    <subcellularLocation>
        <location evidence="1">Host mitochondrion</location>
    </subcellularLocation>
</comment>
<keyword evidence="1" id="KW-1035">Host cytoplasm</keyword>
<reference evidence="2" key="1">
    <citation type="journal article" date="2016" name="PLoS ONE">
        <title>Broad Range of Hepatitis B Virus (HBV) Patterns, Dual Circulation of Quasi-Subgenotype A3 and HBV/E and Heterogeneous HBV Mutations in HIV-Positive Patients in Gabon.</title>
        <authorList>
            <person name="Bivigou-Mboumba B."/>
            <person name="Francois-Souquiere S."/>
            <person name="Deleplancque L."/>
            <person name="Sica J."/>
            <person name="Mouinga-Ondeme A."/>
            <person name="Amougou-Atsama M."/>
            <person name="Chaix M.L."/>
            <person name="Njouom R."/>
            <person name="Rouet F."/>
        </authorList>
    </citation>
    <scope>NUCLEOTIDE SEQUENCE</scope>
    <source>
        <strain evidence="2">HBV1576-Ga</strain>
    </source>
</reference>
<name>A0A0X9R3V3_HBV</name>
<gene>
    <name evidence="1 2" type="primary">X</name>
</gene>
<keyword evidence="1" id="KW-1048">Host nucleus</keyword>
<dbReference type="GO" id="GO:0033650">
    <property type="term" value="C:host cell mitochondrion"/>
    <property type="evidence" value="ECO:0007669"/>
    <property type="project" value="UniProtKB-SubCell"/>
</dbReference>
<dbReference type="InterPro" id="IPR000236">
    <property type="entry name" value="Transactivation_prot_X"/>
</dbReference>
<organismHost>
    <name type="scientific">Homo sapiens</name>
    <name type="common">Human</name>
    <dbReference type="NCBI Taxonomy" id="9606"/>
</organismHost>
<dbReference type="Pfam" id="PF00739">
    <property type="entry name" value="X"/>
    <property type="match status" value="1"/>
</dbReference>
<dbReference type="GO" id="GO:0019079">
    <property type="term" value="P:viral genome replication"/>
    <property type="evidence" value="ECO:0007669"/>
    <property type="project" value="InterPro"/>
</dbReference>
<proteinExistence type="inferred from homology"/>
<evidence type="ECO:0000256" key="1">
    <source>
        <dbReference type="RuleBase" id="RU361181"/>
    </source>
</evidence>
<organismHost>
    <name type="scientific">Pan troglodytes</name>
    <name type="common">Chimpanzee</name>
    <dbReference type="NCBI Taxonomy" id="9598"/>
</organismHost>
<dbReference type="GO" id="GO:0042025">
    <property type="term" value="C:host cell nucleus"/>
    <property type="evidence" value="ECO:0007669"/>
    <property type="project" value="UniProtKB-SubCell"/>
</dbReference>
<comment type="function">
    <text evidence="1">Multifunctional protein that may modulate protein degradation pathways, apoptosis, transcription, signal transduction, cell cycle progress, and genetic stability by directly or indirectly interacting with host factors.</text>
</comment>
<keyword evidence="1" id="KW-1045">Host mitochondrion</keyword>
<evidence type="ECO:0000313" key="2">
    <source>
        <dbReference type="EMBL" id="AMA02041.1"/>
    </source>
</evidence>
<organism evidence="2">
    <name type="scientific">Hepatitis B virus</name>
    <name type="common">HBV</name>
    <dbReference type="NCBI Taxonomy" id="10407"/>
    <lineage>
        <taxon>Viruses</taxon>
        <taxon>Riboviria</taxon>
        <taxon>Pararnavirae</taxon>
        <taxon>Artverviricota</taxon>
        <taxon>Revtraviricetes</taxon>
        <taxon>Blubervirales</taxon>
        <taxon>Hepadnaviridae</taxon>
        <taxon>Orthohepadnavirus</taxon>
        <taxon>Orthohepadnavirus hominoidei</taxon>
    </lineage>
</organism>